<dbReference type="GO" id="GO:0008757">
    <property type="term" value="F:S-adenosylmethionine-dependent methyltransferase activity"/>
    <property type="evidence" value="ECO:0007669"/>
    <property type="project" value="UniProtKB-ARBA"/>
</dbReference>
<keyword evidence="2" id="KW-0489">Methyltransferase</keyword>
<proteinExistence type="predicted"/>
<protein>
    <submittedName>
        <fullName evidence="2">Methyltransferase</fullName>
    </submittedName>
</protein>
<dbReference type="PANTHER" id="PTHR47739">
    <property type="entry name" value="TRNA1(VAL) (ADENINE(37)-N6)-METHYLTRANSFERASE"/>
    <property type="match status" value="1"/>
</dbReference>
<organism evidence="2 3">
    <name type="scientific">Candidatus Scatavimonas merdigallinarum</name>
    <dbReference type="NCBI Taxonomy" id="2840914"/>
    <lineage>
        <taxon>Bacteria</taxon>
        <taxon>Bacillati</taxon>
        <taxon>Bacillota</taxon>
        <taxon>Clostridia</taxon>
        <taxon>Eubacteriales</taxon>
        <taxon>Oscillospiraceae</taxon>
        <taxon>Oscillospiraceae incertae sedis</taxon>
        <taxon>Candidatus Scatavimonas</taxon>
    </lineage>
</organism>
<dbReference type="PANTHER" id="PTHR47739:SF1">
    <property type="entry name" value="TRNA1(VAL) (ADENINE(37)-N6)-METHYLTRANSFERASE"/>
    <property type="match status" value="1"/>
</dbReference>
<dbReference type="PROSITE" id="PS00092">
    <property type="entry name" value="N6_MTASE"/>
    <property type="match status" value="1"/>
</dbReference>
<comment type="caution">
    <text evidence="2">The sequence shown here is derived from an EMBL/GenBank/DDBJ whole genome shotgun (WGS) entry which is preliminary data.</text>
</comment>
<dbReference type="GO" id="GO:0003676">
    <property type="term" value="F:nucleic acid binding"/>
    <property type="evidence" value="ECO:0007669"/>
    <property type="project" value="InterPro"/>
</dbReference>
<dbReference type="InterPro" id="IPR007848">
    <property type="entry name" value="Small_mtfrase_dom"/>
</dbReference>
<sequence>MVDGQRTEPLGNGVQIIVSDDHHFATDTVLLADFAKPAAREKAVDLGSGCGTIPLLWSRGNAPAHTVAVELQQEACDMLVRSIAMNCLEEKITVLHADLRNLKGLLPLGVFDLVVCNPPYKTLGSGLVNPSYAQKLARHEYTCTVSDAAMAASSLLRFGGRFCLCQRPERLCDSIQAFRQAGLEPKRLRFVQPREDKAPKLFLIEAKKGARPGGLCTEPALFIERNGRLSDEMRAIYGSYKDGH</sequence>
<dbReference type="Proteomes" id="UP000886787">
    <property type="component" value="Unassembled WGS sequence"/>
</dbReference>
<dbReference type="EMBL" id="DVFW01000042">
    <property type="protein sequence ID" value="HIQ81153.1"/>
    <property type="molecule type" value="Genomic_DNA"/>
</dbReference>
<evidence type="ECO:0000313" key="3">
    <source>
        <dbReference type="Proteomes" id="UP000886787"/>
    </source>
</evidence>
<dbReference type="Pfam" id="PF05175">
    <property type="entry name" value="MTS"/>
    <property type="match status" value="1"/>
</dbReference>
<gene>
    <name evidence="2" type="ORF">IAD32_07740</name>
</gene>
<dbReference type="InterPro" id="IPR002052">
    <property type="entry name" value="DNA_methylase_N6_adenine_CS"/>
</dbReference>
<dbReference type="CDD" id="cd02440">
    <property type="entry name" value="AdoMet_MTases"/>
    <property type="match status" value="1"/>
</dbReference>
<feature type="domain" description="Methyltransferase small" evidence="1">
    <location>
        <begin position="28"/>
        <end position="122"/>
    </location>
</feature>
<dbReference type="GO" id="GO:0032259">
    <property type="term" value="P:methylation"/>
    <property type="evidence" value="ECO:0007669"/>
    <property type="project" value="UniProtKB-KW"/>
</dbReference>
<reference evidence="2" key="2">
    <citation type="journal article" date="2021" name="PeerJ">
        <title>Extensive microbial diversity within the chicken gut microbiome revealed by metagenomics and culture.</title>
        <authorList>
            <person name="Gilroy R."/>
            <person name="Ravi A."/>
            <person name="Getino M."/>
            <person name="Pursley I."/>
            <person name="Horton D.L."/>
            <person name="Alikhan N.F."/>
            <person name="Baker D."/>
            <person name="Gharbi K."/>
            <person name="Hall N."/>
            <person name="Watson M."/>
            <person name="Adriaenssens E.M."/>
            <person name="Foster-Nyarko E."/>
            <person name="Jarju S."/>
            <person name="Secka A."/>
            <person name="Antonio M."/>
            <person name="Oren A."/>
            <person name="Chaudhuri R.R."/>
            <person name="La Ragione R."/>
            <person name="Hildebrand F."/>
            <person name="Pallen M.J."/>
        </authorList>
    </citation>
    <scope>NUCLEOTIDE SEQUENCE</scope>
    <source>
        <strain evidence="2">ChiSjej1B19-3389</strain>
    </source>
</reference>
<reference evidence="2" key="1">
    <citation type="submission" date="2020-10" db="EMBL/GenBank/DDBJ databases">
        <authorList>
            <person name="Gilroy R."/>
        </authorList>
    </citation>
    <scope>NUCLEOTIDE SEQUENCE</scope>
    <source>
        <strain evidence="2">ChiSjej1B19-3389</strain>
    </source>
</reference>
<evidence type="ECO:0000259" key="1">
    <source>
        <dbReference type="Pfam" id="PF05175"/>
    </source>
</evidence>
<dbReference type="SUPFAM" id="SSF53335">
    <property type="entry name" value="S-adenosyl-L-methionine-dependent methyltransferases"/>
    <property type="match status" value="1"/>
</dbReference>
<accession>A0A9D0ZI94</accession>
<dbReference type="Gene3D" id="3.40.50.150">
    <property type="entry name" value="Vaccinia Virus protein VP39"/>
    <property type="match status" value="1"/>
</dbReference>
<evidence type="ECO:0000313" key="2">
    <source>
        <dbReference type="EMBL" id="HIQ81153.1"/>
    </source>
</evidence>
<dbReference type="GO" id="GO:0008170">
    <property type="term" value="F:N-methyltransferase activity"/>
    <property type="evidence" value="ECO:0007669"/>
    <property type="project" value="UniProtKB-ARBA"/>
</dbReference>
<dbReference type="InterPro" id="IPR029063">
    <property type="entry name" value="SAM-dependent_MTases_sf"/>
</dbReference>
<dbReference type="AlphaFoldDB" id="A0A9D0ZI94"/>
<keyword evidence="2" id="KW-0808">Transferase</keyword>
<dbReference type="InterPro" id="IPR050210">
    <property type="entry name" value="tRNA_Adenine-N(6)_MTase"/>
</dbReference>
<name>A0A9D0ZI94_9FIRM</name>